<evidence type="ECO:0000259" key="6">
    <source>
        <dbReference type="Pfam" id="PF02826"/>
    </source>
</evidence>
<keyword evidence="3" id="KW-0520">NAD</keyword>
<dbReference type="GO" id="GO:0030267">
    <property type="term" value="F:glyoxylate reductase (NADPH) activity"/>
    <property type="evidence" value="ECO:0007669"/>
    <property type="project" value="TreeGrafter"/>
</dbReference>
<dbReference type="Pfam" id="PF00389">
    <property type="entry name" value="2-Hacid_dh"/>
    <property type="match status" value="1"/>
</dbReference>
<accession>A0A1S1HU86</accession>
<dbReference type="PANTHER" id="PTHR10996">
    <property type="entry name" value="2-HYDROXYACID DEHYDROGENASE-RELATED"/>
    <property type="match status" value="1"/>
</dbReference>
<gene>
    <name evidence="7" type="ORF">A3Q29_13600</name>
</gene>
<dbReference type="FunFam" id="3.40.50.720:FF:000213">
    <property type="entry name" value="Putative 2-hydroxyacid dehydrogenase"/>
    <property type="match status" value="1"/>
</dbReference>
<dbReference type="EMBL" id="LVIE01000024">
    <property type="protein sequence ID" value="OHT25557.1"/>
    <property type="molecule type" value="Genomic_DNA"/>
</dbReference>
<dbReference type="PANTHER" id="PTHR10996:SF178">
    <property type="entry name" value="2-HYDROXYACID DEHYDROGENASE YGL185C-RELATED"/>
    <property type="match status" value="1"/>
</dbReference>
<evidence type="ECO:0000256" key="2">
    <source>
        <dbReference type="ARBA" id="ARBA00023002"/>
    </source>
</evidence>
<reference evidence="7 8" key="1">
    <citation type="submission" date="2016-03" db="EMBL/GenBank/DDBJ databases">
        <title>Genome sequence of Providencia stuartii strain, isolated from the salivary glands of larval Lucilia sericata.</title>
        <authorList>
            <person name="Yuan Y."/>
            <person name="Zhang Y."/>
            <person name="Fu S."/>
            <person name="Crippen T.L."/>
            <person name="Visi D."/>
            <person name="Benbow M.E."/>
            <person name="Allen M."/>
            <person name="Tomberlin J.K."/>
            <person name="Sze S.-H."/>
            <person name="Tarone A.M."/>
        </authorList>
    </citation>
    <scope>NUCLEOTIDE SEQUENCE [LARGE SCALE GENOMIC DNA]</scope>
    <source>
        <strain evidence="7 8">Crippen</strain>
    </source>
</reference>
<name>A0A1S1HU86_PROST</name>
<dbReference type="InterPro" id="IPR006140">
    <property type="entry name" value="D-isomer_DH_NAD-bd"/>
</dbReference>
<dbReference type="Pfam" id="PF02826">
    <property type="entry name" value="2-Hacid_dh_C"/>
    <property type="match status" value="1"/>
</dbReference>
<keyword evidence="2 4" id="KW-0560">Oxidoreductase</keyword>
<dbReference type="Gene3D" id="3.40.50.720">
    <property type="entry name" value="NAD(P)-binding Rossmann-like Domain"/>
    <property type="match status" value="2"/>
</dbReference>
<dbReference type="InterPro" id="IPR006139">
    <property type="entry name" value="D-isomer_2_OHA_DH_cat_dom"/>
</dbReference>
<comment type="caution">
    <text evidence="7">The sequence shown here is derived from an EMBL/GenBank/DDBJ whole genome shotgun (WGS) entry which is preliminary data.</text>
</comment>
<dbReference type="SUPFAM" id="SSF52283">
    <property type="entry name" value="Formate/glycerate dehydrogenase catalytic domain-like"/>
    <property type="match status" value="1"/>
</dbReference>
<dbReference type="AlphaFoldDB" id="A0A1S1HU86"/>
<evidence type="ECO:0000256" key="3">
    <source>
        <dbReference type="ARBA" id="ARBA00023027"/>
    </source>
</evidence>
<proteinExistence type="inferred from homology"/>
<dbReference type="SUPFAM" id="SSF51735">
    <property type="entry name" value="NAD(P)-binding Rossmann-fold domains"/>
    <property type="match status" value="1"/>
</dbReference>
<comment type="similarity">
    <text evidence="4">Belongs to the D-isomer specific 2-hydroxyacid dehydrogenase family.</text>
</comment>
<evidence type="ECO:0000313" key="7">
    <source>
        <dbReference type="EMBL" id="OHT25557.1"/>
    </source>
</evidence>
<keyword evidence="1" id="KW-0521">NADP</keyword>
<dbReference type="GO" id="GO:0016618">
    <property type="term" value="F:hydroxypyruvate reductase [NAD(P)H] activity"/>
    <property type="evidence" value="ECO:0007669"/>
    <property type="project" value="TreeGrafter"/>
</dbReference>
<dbReference type="InterPro" id="IPR036291">
    <property type="entry name" value="NAD(P)-bd_dom_sf"/>
</dbReference>
<evidence type="ECO:0000256" key="4">
    <source>
        <dbReference type="RuleBase" id="RU003719"/>
    </source>
</evidence>
<feature type="domain" description="D-isomer specific 2-hydroxyacid dehydrogenase NAD-binding" evidence="6">
    <location>
        <begin position="107"/>
        <end position="279"/>
    </location>
</feature>
<dbReference type="GO" id="GO:0005829">
    <property type="term" value="C:cytosol"/>
    <property type="evidence" value="ECO:0007669"/>
    <property type="project" value="TreeGrafter"/>
</dbReference>
<dbReference type="CDD" id="cd12156">
    <property type="entry name" value="HPPR"/>
    <property type="match status" value="1"/>
</dbReference>
<dbReference type="InterPro" id="IPR050223">
    <property type="entry name" value="D-isomer_2-hydroxyacid_DH"/>
</dbReference>
<evidence type="ECO:0000259" key="5">
    <source>
        <dbReference type="Pfam" id="PF00389"/>
    </source>
</evidence>
<protein>
    <submittedName>
        <fullName evidence="7">Hydroxyacid dehydrogenase</fullName>
    </submittedName>
</protein>
<dbReference type="GO" id="GO:0051287">
    <property type="term" value="F:NAD binding"/>
    <property type="evidence" value="ECO:0007669"/>
    <property type="project" value="InterPro"/>
</dbReference>
<dbReference type="Proteomes" id="UP000179588">
    <property type="component" value="Unassembled WGS sequence"/>
</dbReference>
<evidence type="ECO:0000256" key="1">
    <source>
        <dbReference type="ARBA" id="ARBA00022857"/>
    </source>
</evidence>
<sequence>MTKLKVLKQAYLPSQLTEKLKEIYDIYEYNELTSEAFSTLAKEFSIMIANGESTVTHELIKSLPSLELIAVFGVGYDGVDIHAAAEHHVAVSHTPGVLTDDVADLAMGLMLSTSRKIVAAQKFIEAGHWQAGNFPWTRKVSGSRIGIVGMGRIGRAIAQRCEGFSMQITYSDHKVIPDVNYPWVKDIADLASQSDFLMICTPGNSENKALIDEKVLKALGSDGILINISRGSVIDESALVNALQQGIIAGAGLDVFSDEPNVPESLLHCDNVVVTPHMASATWSTRMAMSQLVLDNIAKWVESKALVTPIPEMMAS</sequence>
<keyword evidence="8" id="KW-1185">Reference proteome</keyword>
<organism evidence="7 8">
    <name type="scientific">Providencia stuartii</name>
    <dbReference type="NCBI Taxonomy" id="588"/>
    <lineage>
        <taxon>Bacteria</taxon>
        <taxon>Pseudomonadati</taxon>
        <taxon>Pseudomonadota</taxon>
        <taxon>Gammaproteobacteria</taxon>
        <taxon>Enterobacterales</taxon>
        <taxon>Morganellaceae</taxon>
        <taxon>Providencia</taxon>
    </lineage>
</organism>
<evidence type="ECO:0000313" key="8">
    <source>
        <dbReference type="Proteomes" id="UP000179588"/>
    </source>
</evidence>
<feature type="domain" description="D-isomer specific 2-hydroxyacid dehydrogenase catalytic" evidence="5">
    <location>
        <begin position="18"/>
        <end position="306"/>
    </location>
</feature>